<dbReference type="Proteomes" id="UP000609849">
    <property type="component" value="Unassembled WGS sequence"/>
</dbReference>
<evidence type="ECO:0000313" key="3">
    <source>
        <dbReference type="Proteomes" id="UP000609849"/>
    </source>
</evidence>
<gene>
    <name evidence="2" type="ORF">H8923_10070</name>
</gene>
<keyword evidence="1" id="KW-0472">Membrane</keyword>
<dbReference type="Pfam" id="PF20122">
    <property type="entry name" value="DUF6512"/>
    <property type="match status" value="1"/>
</dbReference>
<dbReference type="RefSeq" id="WP_153924403.1">
    <property type="nucleotide sequence ID" value="NZ_JACRWE010000004.1"/>
</dbReference>
<feature type="transmembrane region" description="Helical" evidence="1">
    <location>
        <begin position="6"/>
        <end position="25"/>
    </location>
</feature>
<reference evidence="2 3" key="1">
    <citation type="submission" date="2020-08" db="EMBL/GenBank/DDBJ databases">
        <authorList>
            <person name="Liu C."/>
            <person name="Sun Q."/>
        </authorList>
    </citation>
    <scope>NUCLEOTIDE SEQUENCE [LARGE SCALE GENOMIC DNA]</scope>
    <source>
        <strain evidence="2 3">NSJ-18</strain>
    </source>
</reference>
<keyword evidence="3" id="KW-1185">Reference proteome</keyword>
<organism evidence="2 3">
    <name type="scientific">Romboutsia faecis</name>
    <dbReference type="NCBI Taxonomy" id="2764597"/>
    <lineage>
        <taxon>Bacteria</taxon>
        <taxon>Bacillati</taxon>
        <taxon>Bacillota</taxon>
        <taxon>Clostridia</taxon>
        <taxon>Peptostreptococcales</taxon>
        <taxon>Peptostreptococcaceae</taxon>
        <taxon>Romboutsia</taxon>
    </lineage>
</organism>
<proteinExistence type="predicted"/>
<keyword evidence="1" id="KW-1133">Transmembrane helix</keyword>
<sequence length="173" mass="19702">MNTYINIGIIISIILGSFLHFAYDISGKNKIIGYFTPVNESVWEHMKLSVFPVILTTLVIYLIYPNNLNNLIPALAIASLLPFIIIPILFYTYTHFTKKAILPVDISIFIISVIVDLKIIQNLLLSDQVSIKLSILSFIILIFTLNSIFKYTYNPPKLKIFKSGGLKLYLKIF</sequence>
<feature type="transmembrane region" description="Helical" evidence="1">
    <location>
        <begin position="46"/>
        <end position="64"/>
    </location>
</feature>
<feature type="transmembrane region" description="Helical" evidence="1">
    <location>
        <begin position="100"/>
        <end position="121"/>
    </location>
</feature>
<comment type="caution">
    <text evidence="2">The sequence shown here is derived from an EMBL/GenBank/DDBJ whole genome shotgun (WGS) entry which is preliminary data.</text>
</comment>
<name>A0ABR7JQE0_9FIRM</name>
<dbReference type="InterPro" id="IPR045407">
    <property type="entry name" value="DUF6512"/>
</dbReference>
<evidence type="ECO:0000256" key="1">
    <source>
        <dbReference type="SAM" id="Phobius"/>
    </source>
</evidence>
<accession>A0ABR7JQE0</accession>
<protein>
    <submittedName>
        <fullName evidence="2">Uncharacterized protein</fullName>
    </submittedName>
</protein>
<evidence type="ECO:0000313" key="2">
    <source>
        <dbReference type="EMBL" id="MBC5997109.1"/>
    </source>
</evidence>
<feature type="transmembrane region" description="Helical" evidence="1">
    <location>
        <begin position="133"/>
        <end position="153"/>
    </location>
</feature>
<feature type="transmembrane region" description="Helical" evidence="1">
    <location>
        <begin position="70"/>
        <end position="93"/>
    </location>
</feature>
<dbReference type="EMBL" id="JACRWE010000004">
    <property type="protein sequence ID" value="MBC5997109.1"/>
    <property type="molecule type" value="Genomic_DNA"/>
</dbReference>
<keyword evidence="1" id="KW-0812">Transmembrane</keyword>